<name>K1JWC5_9BURK</name>
<sequence>MQILIVTPEAARWTAFGEGLRAAGLSCSFAGAPDDLKAESLKADRPLLVLWDEPYTGDALRAAGIGVIMADARINQSACTDEGHETFHKKVEGLGFLPNVPLTRTAEDARALADSLVKVSAL</sequence>
<dbReference type="HOGENOM" id="CLU_2025577_0_0_4"/>
<dbReference type="RefSeq" id="WP_005433618.1">
    <property type="nucleotide sequence ID" value="NZ_JH815513.1"/>
</dbReference>
<dbReference type="Proteomes" id="UP000005835">
    <property type="component" value="Unassembled WGS sequence"/>
</dbReference>
<dbReference type="STRING" id="742823.HMPREF9465_00396"/>
<evidence type="ECO:0000313" key="2">
    <source>
        <dbReference type="Proteomes" id="UP000005835"/>
    </source>
</evidence>
<proteinExistence type="predicted"/>
<dbReference type="EMBL" id="ADMG01000013">
    <property type="protein sequence ID" value="EKB32002.1"/>
    <property type="molecule type" value="Genomic_DNA"/>
</dbReference>
<evidence type="ECO:0000313" key="1">
    <source>
        <dbReference type="EMBL" id="EKB32002.1"/>
    </source>
</evidence>
<dbReference type="AlphaFoldDB" id="K1JWC5"/>
<keyword evidence="2" id="KW-1185">Reference proteome</keyword>
<gene>
    <name evidence="1" type="ORF">HMPREF9465_00396</name>
</gene>
<reference evidence="1 2" key="1">
    <citation type="submission" date="2012-05" db="EMBL/GenBank/DDBJ databases">
        <title>The Genome Sequence of Sutterella wadsworthensis 2_1_59BFAA.</title>
        <authorList>
            <consortium name="The Broad Institute Genome Sequencing Platform"/>
            <person name="Earl A."/>
            <person name="Ward D."/>
            <person name="Feldgarden M."/>
            <person name="Gevers D."/>
            <person name="Daigneault M."/>
            <person name="Strauss J."/>
            <person name="Allen-Vercoe E."/>
            <person name="Walker B."/>
            <person name="Young S.K."/>
            <person name="Zeng Q."/>
            <person name="Gargeya S."/>
            <person name="Fitzgerald M."/>
            <person name="Haas B."/>
            <person name="Abouelleil A."/>
            <person name="Alvarado L."/>
            <person name="Arachchi H.M."/>
            <person name="Berlin A.M."/>
            <person name="Chapman S.B."/>
            <person name="Goldberg J."/>
            <person name="Griggs A."/>
            <person name="Gujja S."/>
            <person name="Hansen M."/>
            <person name="Howarth C."/>
            <person name="Imamovic A."/>
            <person name="Larimer J."/>
            <person name="McCowen C."/>
            <person name="Montmayeur A."/>
            <person name="Murphy C."/>
            <person name="Neiman D."/>
            <person name="Pearson M."/>
            <person name="Priest M."/>
            <person name="Roberts A."/>
            <person name="Saif S."/>
            <person name="Shea T."/>
            <person name="Sisk P."/>
            <person name="Sykes S."/>
            <person name="Wortman J."/>
            <person name="Nusbaum C."/>
            <person name="Birren B."/>
        </authorList>
    </citation>
    <scope>NUCLEOTIDE SEQUENCE [LARGE SCALE GENOMIC DNA]</scope>
    <source>
        <strain evidence="1 2">2_1_59BFAA</strain>
    </source>
</reference>
<dbReference type="PATRIC" id="fig|742823.3.peg.392"/>
<protein>
    <recommendedName>
        <fullName evidence="3">Response regulatory domain-containing protein</fullName>
    </recommendedName>
</protein>
<evidence type="ECO:0008006" key="3">
    <source>
        <dbReference type="Google" id="ProtNLM"/>
    </source>
</evidence>
<accession>K1JWC5</accession>
<comment type="caution">
    <text evidence="1">The sequence shown here is derived from an EMBL/GenBank/DDBJ whole genome shotgun (WGS) entry which is preliminary data.</text>
</comment>
<organism evidence="1 2">
    <name type="scientific">Sutterella wadsworthensis 2_1_59BFAA</name>
    <dbReference type="NCBI Taxonomy" id="742823"/>
    <lineage>
        <taxon>Bacteria</taxon>
        <taxon>Pseudomonadati</taxon>
        <taxon>Pseudomonadota</taxon>
        <taxon>Betaproteobacteria</taxon>
        <taxon>Burkholderiales</taxon>
        <taxon>Sutterellaceae</taxon>
        <taxon>Sutterella</taxon>
    </lineage>
</organism>